<gene>
    <name evidence="2" type="ORF">SAMN02910451_02334</name>
</gene>
<dbReference type="InterPro" id="IPR025202">
    <property type="entry name" value="PLD-like_dom"/>
</dbReference>
<keyword evidence="2" id="KW-0547">Nucleotide-binding</keyword>
<accession>A0A1G5FB51</accession>
<keyword evidence="2" id="KW-0378">Hydrolase</keyword>
<dbReference type="PROSITE" id="PS50035">
    <property type="entry name" value="PLD"/>
    <property type="match status" value="1"/>
</dbReference>
<dbReference type="GO" id="GO:0004386">
    <property type="term" value="F:helicase activity"/>
    <property type="evidence" value="ECO:0007669"/>
    <property type="project" value="UniProtKB-KW"/>
</dbReference>
<proteinExistence type="predicted"/>
<sequence>MNEEQYLSRISQLENEIEYLHGLLDNAGISYKREAKELDDLSPDRNLAFEENQGARILPVTITKQHIQYYYHLFKGRNDVYSKRSGNANKKTGKHGYYTQCWNFWKDGICPKKNISQFNCGECHHGAAQTVEDVVGSAKAKYVYGLTATPKREDGLEKKVFMQFGPIRFRYTAKERAEKQGIDHFVYPRFTRLVSASDLKVTEANRAVIECDSRNEQIIIDVEKCVQNGRTPLVLTKYKEHAELLYQRLQGKADHVYLLQGGGSRKAKDEMRLQMRAVPDEESVVLVAIDKYIGEGFNFPRLDTMMLTMPAAAEGNIEQFAGRLHRDYDTKTEVIIYDYVDAHIRVLEKMYHKRLRTYNKIGYEICNNVIVEKQNANAIFDIDTYENVYERDLLEANKDVIISSPGLNRAKVNAFVKLIKQRQENGVKITVVTLDPEGYPEEKIEDTKALVQILENCGIKVRLQDHMHEHFAIVDDEIVWYGSMNFLSRAKADDNLMRVKSRDAAQELLEMTFG</sequence>
<dbReference type="InterPro" id="IPR054347">
    <property type="entry name" value="TOTE_primase"/>
</dbReference>
<evidence type="ECO:0000313" key="3">
    <source>
        <dbReference type="Proteomes" id="UP000183047"/>
    </source>
</evidence>
<organism evidence="2 3">
    <name type="scientific">Butyrivibrio hungatei</name>
    <dbReference type="NCBI Taxonomy" id="185008"/>
    <lineage>
        <taxon>Bacteria</taxon>
        <taxon>Bacillati</taxon>
        <taxon>Bacillota</taxon>
        <taxon>Clostridia</taxon>
        <taxon>Lachnospirales</taxon>
        <taxon>Lachnospiraceae</taxon>
        <taxon>Butyrivibrio</taxon>
    </lineage>
</organism>
<feature type="domain" description="PLD phosphodiesterase" evidence="1">
    <location>
        <begin position="463"/>
        <end position="490"/>
    </location>
</feature>
<name>A0A1G5FB51_9FIRM</name>
<dbReference type="SUPFAM" id="SSF52540">
    <property type="entry name" value="P-loop containing nucleoside triphosphate hydrolases"/>
    <property type="match status" value="1"/>
</dbReference>
<keyword evidence="2" id="KW-0067">ATP-binding</keyword>
<dbReference type="InterPro" id="IPR027417">
    <property type="entry name" value="P-loop_NTPase"/>
</dbReference>
<keyword evidence="2" id="KW-0347">Helicase</keyword>
<keyword evidence="3" id="KW-1185">Reference proteome</keyword>
<dbReference type="EMBL" id="FMUR01000014">
    <property type="protein sequence ID" value="SCY36476.1"/>
    <property type="molecule type" value="Genomic_DNA"/>
</dbReference>
<dbReference type="Pfam" id="PF13091">
    <property type="entry name" value="PLDc_2"/>
    <property type="match status" value="1"/>
</dbReference>
<dbReference type="CDD" id="cd09126">
    <property type="entry name" value="PLDc_C_DEXD_like"/>
    <property type="match status" value="1"/>
</dbReference>
<dbReference type="AlphaFoldDB" id="A0A1G5FB51"/>
<dbReference type="OrthoDB" id="9802848at2"/>
<dbReference type="PANTHER" id="PTHR47396">
    <property type="entry name" value="TYPE I RESTRICTION ENZYME ECOKI R PROTEIN"/>
    <property type="match status" value="1"/>
</dbReference>
<dbReference type="SUPFAM" id="SSF56024">
    <property type="entry name" value="Phospholipase D/nuclease"/>
    <property type="match status" value="1"/>
</dbReference>
<evidence type="ECO:0000313" key="2">
    <source>
        <dbReference type="EMBL" id="SCY36476.1"/>
    </source>
</evidence>
<dbReference type="PANTHER" id="PTHR47396:SF1">
    <property type="entry name" value="ATP-DEPENDENT HELICASE IRC3-RELATED"/>
    <property type="match status" value="1"/>
</dbReference>
<protein>
    <submittedName>
        <fullName evidence="2">Helicase conserved C-terminal domain-containing protein</fullName>
    </submittedName>
</protein>
<reference evidence="3" key="1">
    <citation type="submission" date="2016-10" db="EMBL/GenBank/DDBJ databases">
        <authorList>
            <person name="Varghese N."/>
            <person name="Submissions S."/>
        </authorList>
    </citation>
    <scope>NUCLEOTIDE SEQUENCE [LARGE SCALE GENOMIC DNA]</scope>
    <source>
        <strain evidence="3">XBD2006</strain>
    </source>
</reference>
<dbReference type="InterPro" id="IPR050742">
    <property type="entry name" value="Helicase_Restrict-Modif_Enz"/>
</dbReference>
<dbReference type="CDD" id="cd18785">
    <property type="entry name" value="SF2_C"/>
    <property type="match status" value="1"/>
</dbReference>
<dbReference type="Pfam" id="PF22548">
    <property type="entry name" value="AEP-TOTE"/>
    <property type="match status" value="1"/>
</dbReference>
<dbReference type="GO" id="GO:0005829">
    <property type="term" value="C:cytosol"/>
    <property type="evidence" value="ECO:0007669"/>
    <property type="project" value="TreeGrafter"/>
</dbReference>
<dbReference type="InterPro" id="IPR001736">
    <property type="entry name" value="PLipase_D/transphosphatidylase"/>
</dbReference>
<dbReference type="Gene3D" id="3.30.870.10">
    <property type="entry name" value="Endonuclease Chain A"/>
    <property type="match status" value="1"/>
</dbReference>
<dbReference type="RefSeq" id="WP_074462812.1">
    <property type="nucleotide sequence ID" value="NZ_FMUR01000014.1"/>
</dbReference>
<dbReference type="GO" id="GO:0006793">
    <property type="term" value="P:phosphorus metabolic process"/>
    <property type="evidence" value="ECO:0007669"/>
    <property type="project" value="UniProtKB-ARBA"/>
</dbReference>
<dbReference type="Gene3D" id="3.40.50.300">
    <property type="entry name" value="P-loop containing nucleotide triphosphate hydrolases"/>
    <property type="match status" value="2"/>
</dbReference>
<evidence type="ECO:0000259" key="1">
    <source>
        <dbReference type="PROSITE" id="PS50035"/>
    </source>
</evidence>
<dbReference type="Proteomes" id="UP000183047">
    <property type="component" value="Unassembled WGS sequence"/>
</dbReference>